<dbReference type="SUPFAM" id="SSF54001">
    <property type="entry name" value="Cysteine proteinases"/>
    <property type="match status" value="2"/>
</dbReference>
<feature type="region of interest" description="Disordered" evidence="7">
    <location>
        <begin position="165"/>
        <end position="185"/>
    </location>
</feature>
<evidence type="ECO:0000256" key="5">
    <source>
        <dbReference type="ARBA" id="ARBA00023145"/>
    </source>
</evidence>
<dbReference type="SMART" id="SM00645">
    <property type="entry name" value="Pept_C1"/>
    <property type="match status" value="1"/>
</dbReference>
<dbReference type="Pfam" id="PF08246">
    <property type="entry name" value="Inhibitor_I29"/>
    <property type="match status" value="1"/>
</dbReference>
<evidence type="ECO:0000256" key="6">
    <source>
        <dbReference type="ARBA" id="ARBA00023157"/>
    </source>
</evidence>
<comment type="caution">
    <text evidence="11">The sequence shown here is derived from an EMBL/GenBank/DDBJ whole genome shotgun (WGS) entry which is preliminary data.</text>
</comment>
<dbReference type="OrthoDB" id="10253408at2759"/>
<dbReference type="InterPro" id="IPR000169">
    <property type="entry name" value="Pept_cys_AS"/>
</dbReference>
<dbReference type="PANTHER" id="PTHR12411">
    <property type="entry name" value="CYSTEINE PROTEASE FAMILY C1-RELATED"/>
    <property type="match status" value="1"/>
</dbReference>
<gene>
    <name evidence="11" type="ORF">PVAND_012897</name>
</gene>
<dbReference type="InterPro" id="IPR039417">
    <property type="entry name" value="Peptidase_C1A_papain-like"/>
</dbReference>
<feature type="chain" id="PRO_5039943614" description="Peptidase C1A papain C-terminal domain-containing protein" evidence="8">
    <location>
        <begin position="21"/>
        <end position="463"/>
    </location>
</feature>
<dbReference type="CDD" id="cd02248">
    <property type="entry name" value="Peptidase_C1A"/>
    <property type="match status" value="1"/>
</dbReference>
<dbReference type="Pfam" id="PF00112">
    <property type="entry name" value="Peptidase_C1"/>
    <property type="match status" value="1"/>
</dbReference>
<evidence type="ECO:0000256" key="3">
    <source>
        <dbReference type="ARBA" id="ARBA00022801"/>
    </source>
</evidence>
<evidence type="ECO:0000256" key="2">
    <source>
        <dbReference type="ARBA" id="ARBA00022670"/>
    </source>
</evidence>
<keyword evidence="12" id="KW-1185">Reference proteome</keyword>
<feature type="region of interest" description="Disordered" evidence="7">
    <location>
        <begin position="197"/>
        <end position="233"/>
    </location>
</feature>
<evidence type="ECO:0000256" key="7">
    <source>
        <dbReference type="SAM" id="MobiDB-lite"/>
    </source>
</evidence>
<dbReference type="PRINTS" id="PR00705">
    <property type="entry name" value="PAPAIN"/>
</dbReference>
<dbReference type="InterPro" id="IPR000668">
    <property type="entry name" value="Peptidase_C1A_C"/>
</dbReference>
<feature type="domain" description="Peptidase C1A papain C-terminal" evidence="9">
    <location>
        <begin position="262"/>
        <end position="456"/>
    </location>
</feature>
<dbReference type="Proteomes" id="UP001107558">
    <property type="component" value="Chromosome 1"/>
</dbReference>
<evidence type="ECO:0000256" key="8">
    <source>
        <dbReference type="SAM" id="SignalP"/>
    </source>
</evidence>
<keyword evidence="4" id="KW-0788">Thiol protease</keyword>
<evidence type="ECO:0000259" key="9">
    <source>
        <dbReference type="SMART" id="SM00645"/>
    </source>
</evidence>
<feature type="domain" description="Cathepsin propeptide inhibitor" evidence="10">
    <location>
        <begin position="54"/>
        <end position="111"/>
    </location>
</feature>
<proteinExistence type="inferred from homology"/>
<keyword evidence="6" id="KW-1015">Disulfide bond</keyword>
<accession>A0A9J6CNU6</accession>
<feature type="compositionally biased region" description="Low complexity" evidence="7">
    <location>
        <begin position="210"/>
        <end position="233"/>
    </location>
</feature>
<evidence type="ECO:0000313" key="11">
    <source>
        <dbReference type="EMBL" id="KAG5683624.1"/>
    </source>
</evidence>
<evidence type="ECO:0008006" key="13">
    <source>
        <dbReference type="Google" id="ProtNLM"/>
    </source>
</evidence>
<organism evidence="11 12">
    <name type="scientific">Polypedilum vanderplanki</name>
    <name type="common">Sleeping chironomid midge</name>
    <dbReference type="NCBI Taxonomy" id="319348"/>
    <lineage>
        <taxon>Eukaryota</taxon>
        <taxon>Metazoa</taxon>
        <taxon>Ecdysozoa</taxon>
        <taxon>Arthropoda</taxon>
        <taxon>Hexapoda</taxon>
        <taxon>Insecta</taxon>
        <taxon>Pterygota</taxon>
        <taxon>Neoptera</taxon>
        <taxon>Endopterygota</taxon>
        <taxon>Diptera</taxon>
        <taxon>Nematocera</taxon>
        <taxon>Chironomoidea</taxon>
        <taxon>Chironomidae</taxon>
        <taxon>Chironominae</taxon>
        <taxon>Polypedilum</taxon>
        <taxon>Polypedilum</taxon>
    </lineage>
</organism>
<dbReference type="InterPro" id="IPR013201">
    <property type="entry name" value="Prot_inhib_I29"/>
</dbReference>
<evidence type="ECO:0000313" key="12">
    <source>
        <dbReference type="Proteomes" id="UP001107558"/>
    </source>
</evidence>
<evidence type="ECO:0000256" key="1">
    <source>
        <dbReference type="ARBA" id="ARBA00008455"/>
    </source>
</evidence>
<evidence type="ECO:0000256" key="4">
    <source>
        <dbReference type="ARBA" id="ARBA00022807"/>
    </source>
</evidence>
<dbReference type="Gene3D" id="3.90.70.10">
    <property type="entry name" value="Cysteine proteinases"/>
    <property type="match status" value="1"/>
</dbReference>
<protein>
    <recommendedName>
        <fullName evidence="13">Peptidase C1A papain C-terminal domain-containing protein</fullName>
    </recommendedName>
</protein>
<keyword evidence="3" id="KW-0378">Hydrolase</keyword>
<dbReference type="Gene3D" id="1.10.287.2250">
    <property type="match status" value="1"/>
</dbReference>
<dbReference type="GO" id="GO:0006508">
    <property type="term" value="P:proteolysis"/>
    <property type="evidence" value="ECO:0007669"/>
    <property type="project" value="UniProtKB-KW"/>
</dbReference>
<dbReference type="GO" id="GO:0008234">
    <property type="term" value="F:cysteine-type peptidase activity"/>
    <property type="evidence" value="ECO:0007669"/>
    <property type="project" value="UniProtKB-KW"/>
</dbReference>
<dbReference type="InterPro" id="IPR038765">
    <property type="entry name" value="Papain-like_cys_pep_sf"/>
</dbReference>
<dbReference type="InterPro" id="IPR013128">
    <property type="entry name" value="Peptidase_C1A"/>
</dbReference>
<dbReference type="SMART" id="SM00848">
    <property type="entry name" value="Inhibitor_I29"/>
    <property type="match status" value="1"/>
</dbReference>
<keyword evidence="2" id="KW-0645">Protease</keyword>
<name>A0A9J6CNU6_POLVA</name>
<keyword evidence="8" id="KW-0732">Signal</keyword>
<sequence>MRSIILKLFILTAIIIICYAATVKQSKITTTSVTTLNSTIKSPSNCTKVLLAKFEAWKKKFNKTYSDSQKEAKRREIFCTNYNRIKHHNSCKGKSYKRGPNKHSDKTFAERNRNLLGVNRDASGYQETTLKTSTEKTTFVSKVSTTTKKSYSIKMTSANVPKLTTSMSPKVTKSTSVQSKFTSRPRSTIGQIFKGSTTQAHSTINKRKTSATSTTKLTKKTTTTSSTTTSTTTTSTTTTTVKITTHASPEMLYYASYNQSIIPESLNYSPACTPVKDQYGCGACWAFSAIGVVEFWRNLFNEYALFSEQGVIDCNIYEYDCNGGWPYETFLHTINYGLSDGNLYEYIADKNNNCLADAFPSIVTMDHACEINLKGDENLLMEILVKYGPVAAVINVIDSLYQYSSGVYYEPNCANDTYNHGIAIVGYGTDLNFGYAWMARNKDNHCAIASFAIFPCREDSQQV</sequence>
<keyword evidence="5" id="KW-0865">Zymogen</keyword>
<dbReference type="EMBL" id="JADBJN010000001">
    <property type="protein sequence ID" value="KAG5683624.1"/>
    <property type="molecule type" value="Genomic_DNA"/>
</dbReference>
<comment type="similarity">
    <text evidence="1">Belongs to the peptidase C1 family.</text>
</comment>
<feature type="signal peptide" evidence="8">
    <location>
        <begin position="1"/>
        <end position="20"/>
    </location>
</feature>
<dbReference type="AlphaFoldDB" id="A0A9J6CNU6"/>
<dbReference type="PROSITE" id="PS00139">
    <property type="entry name" value="THIOL_PROTEASE_CYS"/>
    <property type="match status" value="1"/>
</dbReference>
<reference evidence="11" key="1">
    <citation type="submission" date="2021-03" db="EMBL/GenBank/DDBJ databases">
        <title>Chromosome level genome of the anhydrobiotic midge Polypedilum vanderplanki.</title>
        <authorList>
            <person name="Yoshida Y."/>
            <person name="Kikawada T."/>
            <person name="Gusev O."/>
        </authorList>
    </citation>
    <scope>NUCLEOTIDE SEQUENCE</scope>
    <source>
        <strain evidence="11">NIAS01</strain>
        <tissue evidence="11">Whole body or cell culture</tissue>
    </source>
</reference>
<evidence type="ECO:0000259" key="10">
    <source>
        <dbReference type="SMART" id="SM00848"/>
    </source>
</evidence>